<keyword evidence="2" id="KW-1185">Reference proteome</keyword>
<dbReference type="Proteomes" id="UP000014140">
    <property type="component" value="Unassembled WGS sequence"/>
</dbReference>
<evidence type="ECO:0000313" key="2">
    <source>
        <dbReference type="Proteomes" id="UP000014140"/>
    </source>
</evidence>
<sequence length="75" mass="9194">MKYKYIVKKENFLQNYRKLLSENYKAWYKFIEPDTTLSGFADRAPYYIHHKTGLMRKLTEFLYPITKVLDELCFE</sequence>
<dbReference type="EMBL" id="ASSQ01000009">
    <property type="protein sequence ID" value="EOS18501.1"/>
    <property type="molecule type" value="Genomic_DNA"/>
</dbReference>
<organism evidence="1 2">
    <name type="scientific">Parabacteroides goldsteinii dnLKV18</name>
    <dbReference type="NCBI Taxonomy" id="1235789"/>
    <lineage>
        <taxon>Bacteria</taxon>
        <taxon>Pseudomonadati</taxon>
        <taxon>Bacteroidota</taxon>
        <taxon>Bacteroidia</taxon>
        <taxon>Bacteroidales</taxon>
        <taxon>Tannerellaceae</taxon>
        <taxon>Parabacteroides</taxon>
    </lineage>
</organism>
<dbReference type="HOGENOM" id="CLU_2667734_0_0_10"/>
<evidence type="ECO:0000313" key="1">
    <source>
        <dbReference type="EMBL" id="EOS18501.1"/>
    </source>
</evidence>
<accession>S0GJQ1</accession>
<name>S0GJQ1_9BACT</name>
<gene>
    <name evidence="1" type="ORF">C803_01498</name>
</gene>
<proteinExistence type="predicted"/>
<dbReference type="AlphaFoldDB" id="S0GJQ1"/>
<comment type="caution">
    <text evidence="1">The sequence shown here is derived from an EMBL/GenBank/DDBJ whole genome shotgun (WGS) entry which is preliminary data.</text>
</comment>
<reference evidence="1 2" key="1">
    <citation type="submission" date="2013-04" db="EMBL/GenBank/DDBJ databases">
        <title>The Genome Sequence of Parabacteroides goldsteinii dnLKV18.</title>
        <authorList>
            <consortium name="The Broad Institute Genomics Platform"/>
            <consortium name="The Broad Institute Genome Sequencing Center for Infectious Disease"/>
            <person name="Earl A."/>
            <person name="Xavier R."/>
            <person name="Kuhn K."/>
            <person name="Stappenbeck T."/>
            <person name="Walker B."/>
            <person name="Young S."/>
            <person name="Zeng Q."/>
            <person name="Gargeya S."/>
            <person name="Fitzgerald M."/>
            <person name="Haas B."/>
            <person name="Abouelleil A."/>
            <person name="Allen A.W."/>
            <person name="Alvarado L."/>
            <person name="Arachchi H.M."/>
            <person name="Berlin A.M."/>
            <person name="Chapman S.B."/>
            <person name="Gainer-Dewar J."/>
            <person name="Goldberg J."/>
            <person name="Griggs A."/>
            <person name="Gujja S."/>
            <person name="Hansen M."/>
            <person name="Howarth C."/>
            <person name="Imamovic A."/>
            <person name="Ireland A."/>
            <person name="Larimer J."/>
            <person name="McCowan C."/>
            <person name="Murphy C."/>
            <person name="Pearson M."/>
            <person name="Poon T.W."/>
            <person name="Priest M."/>
            <person name="Roberts A."/>
            <person name="Saif S."/>
            <person name="Shea T."/>
            <person name="Sisk P."/>
            <person name="Sykes S."/>
            <person name="Wortman J."/>
            <person name="Nusbaum C."/>
            <person name="Birren B."/>
        </authorList>
    </citation>
    <scope>NUCLEOTIDE SEQUENCE [LARGE SCALE GENOMIC DNA]</scope>
    <source>
        <strain evidence="2">dnLKV18</strain>
    </source>
</reference>
<protein>
    <submittedName>
        <fullName evidence="1">Uncharacterized protein</fullName>
    </submittedName>
</protein>